<accession>H8L0P5</accession>
<keyword evidence="3 5" id="KW-0093">Biotin biosynthesis</keyword>
<comment type="function">
    <text evidence="5">The physiological role of BioH is to remove the methyl group introduced by BioC when the pimeloyl moiety is complete. It allows to synthesize pimeloyl-ACP via the fatty acid synthetic pathway through the hydrolysis of the ester bonds of pimeloyl-ACP esters.</text>
</comment>
<dbReference type="InterPro" id="IPR050266">
    <property type="entry name" value="AB_hydrolase_sf"/>
</dbReference>
<feature type="domain" description="AB hydrolase-1" evidence="6">
    <location>
        <begin position="16"/>
        <end position="246"/>
    </location>
</feature>
<feature type="binding site" evidence="5">
    <location>
        <position position="234"/>
    </location>
    <ligand>
        <name>substrate</name>
    </ligand>
</feature>
<comment type="pathway">
    <text evidence="5">Cofactor biosynthesis; biotin biosynthesis.</text>
</comment>
<dbReference type="HOGENOM" id="CLU_020336_12_2_6"/>
<comment type="catalytic activity">
    <reaction evidence="5">
        <text>6-carboxyhexanoyl-[ACP] methyl ester + H2O = 6-carboxyhexanoyl-[ACP] + methanol + H(+)</text>
        <dbReference type="Rhea" id="RHEA:42700"/>
        <dbReference type="Rhea" id="RHEA-COMP:9955"/>
        <dbReference type="Rhea" id="RHEA-COMP:10186"/>
        <dbReference type="ChEBI" id="CHEBI:15377"/>
        <dbReference type="ChEBI" id="CHEBI:15378"/>
        <dbReference type="ChEBI" id="CHEBI:17790"/>
        <dbReference type="ChEBI" id="CHEBI:78846"/>
        <dbReference type="ChEBI" id="CHEBI:82735"/>
        <dbReference type="EC" id="3.1.1.85"/>
    </reaction>
</comment>
<dbReference type="Pfam" id="PF12697">
    <property type="entry name" value="Abhydrolase_6"/>
    <property type="match status" value="1"/>
</dbReference>
<evidence type="ECO:0000256" key="5">
    <source>
        <dbReference type="HAMAP-Rule" id="MF_01260"/>
    </source>
</evidence>
<feature type="binding site" evidence="5">
    <location>
        <position position="21"/>
    </location>
    <ligand>
        <name>substrate</name>
    </ligand>
</feature>
<keyword evidence="1 5" id="KW-0719">Serine esterase</keyword>
<keyword evidence="7" id="KW-0808">Transferase</keyword>
<comment type="caution">
    <text evidence="5">Lacks conserved residue(s) required for the propagation of feature annotation.</text>
</comment>
<reference evidence="7" key="1">
    <citation type="submission" date="2012-02" db="EMBL/GenBank/DDBJ databases">
        <title>The complete genome of Frateuria aurantia DSM 6220.</title>
        <authorList>
            <consortium name="US DOE Joint Genome Institute (JGI-PGF)"/>
            <person name="Lucas S."/>
            <person name="Copeland A."/>
            <person name="Lapidus A."/>
            <person name="Glavina del Rio T."/>
            <person name="Dalin E."/>
            <person name="Tice H."/>
            <person name="Bruce D."/>
            <person name="Goodwin L."/>
            <person name="Pitluck S."/>
            <person name="Peters L."/>
            <person name="Ovchinnikova G."/>
            <person name="Teshima H."/>
            <person name="Kyrpides N."/>
            <person name="Mavromatis K."/>
            <person name="Ivanova N."/>
            <person name="Brettin T."/>
            <person name="Detter J.C."/>
            <person name="Han C."/>
            <person name="Larimer F."/>
            <person name="Land M."/>
            <person name="Hauser L."/>
            <person name="Markowitz V."/>
            <person name="Cheng J.-F."/>
            <person name="Hugenholtz P."/>
            <person name="Woyke T."/>
            <person name="Wu D."/>
            <person name="Brambilla E."/>
            <person name="Klenk H.-P."/>
            <person name="Eisen J.A."/>
        </authorList>
    </citation>
    <scope>NUCLEOTIDE SEQUENCE</scope>
    <source>
        <strain evidence="7">DSM 6220</strain>
    </source>
</reference>
<dbReference type="RefSeq" id="WP_014401675.1">
    <property type="nucleotide sequence ID" value="NC_017033.1"/>
</dbReference>
<feature type="binding site" evidence="5">
    <location>
        <begin position="81"/>
        <end position="82"/>
    </location>
    <ligand>
        <name>substrate</name>
    </ligand>
</feature>
<evidence type="ECO:0000256" key="1">
    <source>
        <dbReference type="ARBA" id="ARBA00022487"/>
    </source>
</evidence>
<dbReference type="KEGG" id="fau:Fraau_0172"/>
<organism evidence="7 8">
    <name type="scientific">Frateuria aurantia (strain ATCC 33424 / DSM 6220 / KCTC 2777 / LMG 1558 / NBRC 3245 / NCIMB 13370)</name>
    <name type="common">Acetobacter aurantius</name>
    <dbReference type="NCBI Taxonomy" id="767434"/>
    <lineage>
        <taxon>Bacteria</taxon>
        <taxon>Pseudomonadati</taxon>
        <taxon>Pseudomonadota</taxon>
        <taxon>Gammaproteobacteria</taxon>
        <taxon>Lysobacterales</taxon>
        <taxon>Rhodanobacteraceae</taxon>
        <taxon>Frateuria</taxon>
    </lineage>
</organism>
<dbReference type="InterPro" id="IPR029058">
    <property type="entry name" value="AB_hydrolase_fold"/>
</dbReference>
<dbReference type="GO" id="GO:0009102">
    <property type="term" value="P:biotin biosynthetic process"/>
    <property type="evidence" value="ECO:0007669"/>
    <property type="project" value="UniProtKB-UniRule"/>
</dbReference>
<dbReference type="InterPro" id="IPR010076">
    <property type="entry name" value="BioH"/>
</dbReference>
<gene>
    <name evidence="5" type="primary">bioH</name>
    <name evidence="7" type="ordered locus">Fraau_0172</name>
</gene>
<dbReference type="EMBL" id="CP003350">
    <property type="protein sequence ID" value="AFC84669.1"/>
    <property type="molecule type" value="Genomic_DNA"/>
</dbReference>
<evidence type="ECO:0000259" key="6">
    <source>
        <dbReference type="Pfam" id="PF12697"/>
    </source>
</evidence>
<feature type="active site" description="Nucleophile" evidence="5">
    <location>
        <position position="81"/>
    </location>
</feature>
<protein>
    <recommendedName>
        <fullName evidence="5">Pimeloyl-[acyl-carrier protein] methyl ester esterase</fullName>
        <ecNumber evidence="5">3.1.1.85</ecNumber>
    </recommendedName>
    <alternativeName>
        <fullName evidence="5">Biotin synthesis protein BioH</fullName>
    </alternativeName>
    <alternativeName>
        <fullName evidence="5">Carboxylesterase BioH</fullName>
    </alternativeName>
</protein>
<dbReference type="PANTHER" id="PTHR43798:SF31">
    <property type="entry name" value="AB HYDROLASE SUPERFAMILY PROTEIN YCLE"/>
    <property type="match status" value="1"/>
</dbReference>
<comment type="subunit">
    <text evidence="5">Monomer.</text>
</comment>
<feature type="active site" evidence="5">
    <location>
        <position position="207"/>
    </location>
</feature>
<dbReference type="GO" id="GO:0090499">
    <property type="term" value="F:pimelyl-[acyl-carrier protein] methyl ester esterase activity"/>
    <property type="evidence" value="ECO:0007669"/>
    <property type="project" value="UniProtKB-EC"/>
</dbReference>
<keyword evidence="4 5" id="KW-0378">Hydrolase</keyword>
<dbReference type="STRING" id="767434.Fraau_0172"/>
<comment type="similarity">
    <text evidence="5">Belongs to the AB hydrolase superfamily. Carboxylesterase BioH family.</text>
</comment>
<keyword evidence="8" id="KW-1185">Reference proteome</keyword>
<comment type="subcellular location">
    <subcellularLocation>
        <location evidence="5">Cytoplasm</location>
    </subcellularLocation>
</comment>
<dbReference type="EC" id="3.1.1.85" evidence="5"/>
<dbReference type="HAMAP" id="MF_01260">
    <property type="entry name" value="Carboxylester"/>
    <property type="match status" value="1"/>
</dbReference>
<dbReference type="OrthoDB" id="9780744at2"/>
<dbReference type="GO" id="GO:0005737">
    <property type="term" value="C:cytoplasm"/>
    <property type="evidence" value="ECO:0007669"/>
    <property type="project" value="UniProtKB-SubCell"/>
</dbReference>
<name>H8L0P5_FRAAD</name>
<dbReference type="eggNOG" id="COG0596">
    <property type="taxonomic scope" value="Bacteria"/>
</dbReference>
<dbReference type="Gene3D" id="3.40.50.1820">
    <property type="entry name" value="alpha/beta hydrolase"/>
    <property type="match status" value="1"/>
</dbReference>
<dbReference type="Proteomes" id="UP000005234">
    <property type="component" value="Chromosome"/>
</dbReference>
<evidence type="ECO:0000256" key="2">
    <source>
        <dbReference type="ARBA" id="ARBA00022490"/>
    </source>
</evidence>
<dbReference type="AlphaFoldDB" id="H8L0P5"/>
<dbReference type="SUPFAM" id="SSF53474">
    <property type="entry name" value="alpha/beta-Hydrolases"/>
    <property type="match status" value="1"/>
</dbReference>
<evidence type="ECO:0000313" key="8">
    <source>
        <dbReference type="Proteomes" id="UP000005234"/>
    </source>
</evidence>
<dbReference type="GO" id="GO:0016740">
    <property type="term" value="F:transferase activity"/>
    <property type="evidence" value="ECO:0007669"/>
    <property type="project" value="UniProtKB-KW"/>
</dbReference>
<dbReference type="NCBIfam" id="TIGR01738">
    <property type="entry name" value="bioH"/>
    <property type="match status" value="1"/>
</dbReference>
<sequence>MKLAIDTRGRGPVPMVWIHGWAMHSGIFEPLIEAMEDRCTLYLVDLPGHGHSADSTLSLDPQVCADAIAARVPPAWWMGWSLGGLVAMQAALRHRRQILGLFMLCATPRFLRAEDWPHGSDPAQLQALATSLQQDYHGTIDRFLSLEALGSSDPKAELRTLRREAFARGEPRLEALQQGLSILEQADLRAELKQLQLPGAWIGGRRDRVVHPAQLRTAATVAGMDYVQMDHAGHAPFIGHAGELAEVIARHFPGSTGTESAHV</sequence>
<dbReference type="PANTHER" id="PTHR43798">
    <property type="entry name" value="MONOACYLGLYCEROL LIPASE"/>
    <property type="match status" value="1"/>
</dbReference>
<keyword evidence="2 5" id="KW-0963">Cytoplasm</keyword>
<evidence type="ECO:0000256" key="3">
    <source>
        <dbReference type="ARBA" id="ARBA00022756"/>
    </source>
</evidence>
<dbReference type="InterPro" id="IPR000073">
    <property type="entry name" value="AB_hydrolase_1"/>
</dbReference>
<evidence type="ECO:0000313" key="7">
    <source>
        <dbReference type="EMBL" id="AFC84669.1"/>
    </source>
</evidence>
<feature type="active site" evidence="5">
    <location>
        <position position="234"/>
    </location>
</feature>
<proteinExistence type="inferred from homology"/>
<evidence type="ECO:0000256" key="4">
    <source>
        <dbReference type="ARBA" id="ARBA00022801"/>
    </source>
</evidence>
<dbReference type="GO" id="GO:0016020">
    <property type="term" value="C:membrane"/>
    <property type="evidence" value="ECO:0007669"/>
    <property type="project" value="TreeGrafter"/>
</dbReference>